<dbReference type="RefSeq" id="XP_062792512.1">
    <property type="nucleotide sequence ID" value="XM_062936461.1"/>
</dbReference>
<feature type="region of interest" description="Disordered" evidence="3">
    <location>
        <begin position="26"/>
        <end position="61"/>
    </location>
</feature>
<accession>A0ABZ1D2F0</accession>
<keyword evidence="5" id="KW-1185">Reference proteome</keyword>
<dbReference type="Proteomes" id="UP001329825">
    <property type="component" value="Chromosome 6"/>
</dbReference>
<dbReference type="EMBL" id="CP141886">
    <property type="protein sequence ID" value="WRT67772.1"/>
    <property type="molecule type" value="Genomic_DNA"/>
</dbReference>
<feature type="compositionally biased region" description="Polar residues" evidence="3">
    <location>
        <begin position="29"/>
        <end position="52"/>
    </location>
</feature>
<dbReference type="HAMAP" id="MF_01384">
    <property type="entry name" value="UreD"/>
    <property type="match status" value="1"/>
</dbReference>
<evidence type="ECO:0000256" key="3">
    <source>
        <dbReference type="SAM" id="MobiDB-lite"/>
    </source>
</evidence>
<comment type="similarity">
    <text evidence="1">Belongs to the UreD family.</text>
</comment>
<evidence type="ECO:0000256" key="2">
    <source>
        <dbReference type="ARBA" id="ARBA00023186"/>
    </source>
</evidence>
<evidence type="ECO:0008006" key="6">
    <source>
        <dbReference type="Google" id="ProtNLM"/>
    </source>
</evidence>
<proteinExistence type="inferred from homology"/>
<name>A0ABZ1D2F0_9TREE</name>
<feature type="compositionally biased region" description="Polar residues" evidence="3">
    <location>
        <begin position="136"/>
        <end position="147"/>
    </location>
</feature>
<organism evidence="4 5">
    <name type="scientific">Kwoniella shivajii</name>
    <dbReference type="NCBI Taxonomy" id="564305"/>
    <lineage>
        <taxon>Eukaryota</taxon>
        <taxon>Fungi</taxon>
        <taxon>Dikarya</taxon>
        <taxon>Basidiomycota</taxon>
        <taxon>Agaricomycotina</taxon>
        <taxon>Tremellomycetes</taxon>
        <taxon>Tremellales</taxon>
        <taxon>Cryptococcaceae</taxon>
        <taxon>Kwoniella</taxon>
    </lineage>
</organism>
<dbReference type="InterPro" id="IPR002669">
    <property type="entry name" value="UreD"/>
</dbReference>
<dbReference type="PANTHER" id="PTHR33643">
    <property type="entry name" value="UREASE ACCESSORY PROTEIN D"/>
    <property type="match status" value="1"/>
</dbReference>
<evidence type="ECO:0000313" key="4">
    <source>
        <dbReference type="EMBL" id="WRT67772.1"/>
    </source>
</evidence>
<dbReference type="PANTHER" id="PTHR33643:SF1">
    <property type="entry name" value="UREASE ACCESSORY PROTEIN D"/>
    <property type="match status" value="1"/>
</dbReference>
<dbReference type="GeneID" id="87956876"/>
<sequence length="362" mass="39670">MSITPGTYTLSATPITRLTPGSGILHLSLPSTSTSDTAQPSDSSCSPNGTAHTNEHRNGRSRFSTLSAAYPLKLLSPTPLSSQPSNLSLVYTLAYGGGLVAGDLISLQGEIGSGCGLVMLTQGSTKVYKRRPGIRPQSNFRSHQHPPSSKVENEKEKTDPSIGSDLTRQRLHVKLNSHSFLLLLPDSISPFAKSQYSQTQRFILPQDKTASILILDWVNSGRGQRSTFGEEIWSMEKYNSTNEVFIGDRLAMREKMILDNSSSDVSKQLSPYNIYATLIFSGPHLTKLMKVLKQWSDKSRQFQLKLPPGLVWSFSEIDSESGAGIVRVAGRETEDVRIWLRGCLEAGGVKDLTGDGIWPRCI</sequence>
<gene>
    <name evidence="4" type="ORF">IL334_004745</name>
</gene>
<dbReference type="Pfam" id="PF01774">
    <property type="entry name" value="UreD"/>
    <property type="match status" value="1"/>
</dbReference>
<protein>
    <recommendedName>
        <fullName evidence="6">Urease accessory protein</fullName>
    </recommendedName>
</protein>
<keyword evidence="2" id="KW-0143">Chaperone</keyword>
<reference evidence="4 5" key="1">
    <citation type="submission" date="2024-01" db="EMBL/GenBank/DDBJ databases">
        <title>Comparative genomics of Cryptococcus and Kwoniella reveals pathogenesis evolution and contrasting modes of karyotype evolution via chromosome fusion or intercentromeric recombination.</title>
        <authorList>
            <person name="Coelho M.A."/>
            <person name="David-Palma M."/>
            <person name="Shea T."/>
            <person name="Bowers K."/>
            <person name="McGinley-Smith S."/>
            <person name="Mohammad A.W."/>
            <person name="Gnirke A."/>
            <person name="Yurkov A.M."/>
            <person name="Nowrousian M."/>
            <person name="Sun S."/>
            <person name="Cuomo C.A."/>
            <person name="Heitman J."/>
        </authorList>
    </citation>
    <scope>NUCLEOTIDE SEQUENCE [LARGE SCALE GENOMIC DNA]</scope>
    <source>
        <strain evidence="4">CBS 11374</strain>
    </source>
</reference>
<evidence type="ECO:0000313" key="5">
    <source>
        <dbReference type="Proteomes" id="UP001329825"/>
    </source>
</evidence>
<feature type="region of interest" description="Disordered" evidence="3">
    <location>
        <begin position="128"/>
        <end position="164"/>
    </location>
</feature>
<evidence type="ECO:0000256" key="1">
    <source>
        <dbReference type="ARBA" id="ARBA00007177"/>
    </source>
</evidence>